<protein>
    <submittedName>
        <fullName evidence="5">8.9 kDa family member</fullName>
    </submittedName>
</protein>
<dbReference type="EMBL" id="GFPF01000215">
    <property type="protein sequence ID" value="MAA11361.1"/>
    <property type="molecule type" value="Transcribed_RNA"/>
</dbReference>
<evidence type="ECO:0000313" key="5">
    <source>
        <dbReference type="EMBL" id="MAA11361.1"/>
    </source>
</evidence>
<dbReference type="AlphaFoldDB" id="A0A224YAB0"/>
<keyword evidence="3" id="KW-0732">Signal</keyword>
<keyword evidence="2" id="KW-0964">Secreted</keyword>
<name>A0A224YAB0_9ACAR</name>
<feature type="domain" description="Single" evidence="4">
    <location>
        <begin position="43"/>
        <end position="109"/>
    </location>
</feature>
<feature type="signal peptide" evidence="3">
    <location>
        <begin position="1"/>
        <end position="18"/>
    </location>
</feature>
<proteinExistence type="predicted"/>
<comment type="subcellular location">
    <subcellularLocation>
        <location evidence="1">Secreted</location>
    </subcellularLocation>
</comment>
<evidence type="ECO:0000256" key="1">
    <source>
        <dbReference type="ARBA" id="ARBA00004613"/>
    </source>
</evidence>
<reference evidence="5" key="1">
    <citation type="journal article" date="2017" name="Parasit. Vectors">
        <title>Sialotranscriptomics of Rhipicephalus zambeziensis reveals intricate expression profiles of secretory proteins and suggests tight temporal transcriptional regulation during blood-feeding.</title>
        <authorList>
            <person name="de Castro M.H."/>
            <person name="de Klerk D."/>
            <person name="Pienaar R."/>
            <person name="Rees D.J.G."/>
            <person name="Mans B.J."/>
        </authorList>
    </citation>
    <scope>NUCLEOTIDE SEQUENCE</scope>
    <source>
        <tissue evidence="5">Salivary glands</tissue>
    </source>
</reference>
<accession>A0A224YAB0</accession>
<dbReference type="GO" id="GO:0005576">
    <property type="term" value="C:extracellular region"/>
    <property type="evidence" value="ECO:0007669"/>
    <property type="project" value="UniProtKB-SubCell"/>
</dbReference>
<evidence type="ECO:0000256" key="2">
    <source>
        <dbReference type="ARBA" id="ARBA00022525"/>
    </source>
</evidence>
<dbReference type="SMART" id="SM01318">
    <property type="entry name" value="SVWC"/>
    <property type="match status" value="1"/>
</dbReference>
<dbReference type="InterPro" id="IPR029277">
    <property type="entry name" value="SVWC_dom"/>
</dbReference>
<organism evidence="5">
    <name type="scientific">Rhipicephalus zambeziensis</name>
    <dbReference type="NCBI Taxonomy" id="60191"/>
    <lineage>
        <taxon>Eukaryota</taxon>
        <taxon>Metazoa</taxon>
        <taxon>Ecdysozoa</taxon>
        <taxon>Arthropoda</taxon>
        <taxon>Chelicerata</taxon>
        <taxon>Arachnida</taxon>
        <taxon>Acari</taxon>
        <taxon>Parasitiformes</taxon>
        <taxon>Ixodida</taxon>
        <taxon>Ixodoidea</taxon>
        <taxon>Ixodidae</taxon>
        <taxon>Rhipicephalinae</taxon>
        <taxon>Rhipicephalus</taxon>
        <taxon>Rhipicephalus</taxon>
    </lineage>
</organism>
<sequence length="114" mass="12990">MILLATAFCLAFLTANHASETHRVQVEYDGQLRRPTYVDGDKCVLSKTVTLTQGQEKSFPEPCLQITCLANESRIIEEYCEVGPYTEKIEFGADSEKADFPYCCPMYNSRKRQH</sequence>
<evidence type="ECO:0000259" key="4">
    <source>
        <dbReference type="SMART" id="SM01318"/>
    </source>
</evidence>
<evidence type="ECO:0000256" key="3">
    <source>
        <dbReference type="SAM" id="SignalP"/>
    </source>
</evidence>
<dbReference type="Pfam" id="PF15430">
    <property type="entry name" value="SVWC"/>
    <property type="match status" value="1"/>
</dbReference>
<feature type="chain" id="PRO_5013211456" evidence="3">
    <location>
        <begin position="19"/>
        <end position="114"/>
    </location>
</feature>